<comment type="caution">
    <text evidence="3">The sequence shown here is derived from an EMBL/GenBank/DDBJ whole genome shotgun (WGS) entry which is preliminary data.</text>
</comment>
<feature type="domain" description="DUF4340" evidence="2">
    <location>
        <begin position="75"/>
        <end position="246"/>
    </location>
</feature>
<dbReference type="InterPro" id="IPR025641">
    <property type="entry name" value="DUF4340"/>
</dbReference>
<reference evidence="3 4" key="1">
    <citation type="submission" date="2017-03" db="EMBL/GenBank/DDBJ databases">
        <title>Genome sequence of Clostridium hungatei DSM 14427.</title>
        <authorList>
            <person name="Poehlein A."/>
            <person name="Daniel R."/>
        </authorList>
    </citation>
    <scope>NUCLEOTIDE SEQUENCE [LARGE SCALE GENOMIC DNA]</scope>
    <source>
        <strain evidence="3 4">DSM 14427</strain>
    </source>
</reference>
<evidence type="ECO:0000313" key="4">
    <source>
        <dbReference type="Proteomes" id="UP000191554"/>
    </source>
</evidence>
<evidence type="ECO:0000313" key="3">
    <source>
        <dbReference type="EMBL" id="OPX44798.1"/>
    </source>
</evidence>
<dbReference type="OrthoDB" id="9768524at2"/>
<keyword evidence="1" id="KW-0472">Membrane</keyword>
<evidence type="ECO:0000259" key="2">
    <source>
        <dbReference type="Pfam" id="PF14238"/>
    </source>
</evidence>
<feature type="transmembrane region" description="Helical" evidence="1">
    <location>
        <begin position="7"/>
        <end position="24"/>
    </location>
</feature>
<protein>
    <recommendedName>
        <fullName evidence="2">DUF4340 domain-containing protein</fullName>
    </recommendedName>
</protein>
<dbReference type="EMBL" id="MZGX01000007">
    <property type="protein sequence ID" value="OPX44798.1"/>
    <property type="molecule type" value="Genomic_DNA"/>
</dbReference>
<keyword evidence="1" id="KW-0812">Transmembrane</keyword>
<accession>A0A1V4SLQ1</accession>
<name>A0A1V4SLQ1_RUMHU</name>
<dbReference type="Proteomes" id="UP000191554">
    <property type="component" value="Unassembled WGS sequence"/>
</dbReference>
<dbReference type="RefSeq" id="WP_080063801.1">
    <property type="nucleotide sequence ID" value="NZ_MZGX01000007.1"/>
</dbReference>
<dbReference type="STRING" id="48256.CLHUN_13520"/>
<proteinExistence type="predicted"/>
<organism evidence="3 4">
    <name type="scientific">Ruminiclostridium hungatei</name>
    <name type="common">Clostridium hungatei</name>
    <dbReference type="NCBI Taxonomy" id="48256"/>
    <lineage>
        <taxon>Bacteria</taxon>
        <taxon>Bacillati</taxon>
        <taxon>Bacillota</taxon>
        <taxon>Clostridia</taxon>
        <taxon>Eubacteriales</taxon>
        <taxon>Oscillospiraceae</taxon>
        <taxon>Ruminiclostridium</taxon>
    </lineage>
</organism>
<evidence type="ECO:0000256" key="1">
    <source>
        <dbReference type="SAM" id="Phobius"/>
    </source>
</evidence>
<dbReference type="Pfam" id="PF14238">
    <property type="entry name" value="DUF4340"/>
    <property type="match status" value="1"/>
</dbReference>
<sequence length="471" mass="51927">MKLFRNAIILVVLVGLLVAAYLYLGSRKTDNTDPAVDTPAEEEISIIDSAQDKVSSMEFHNESGSFKLVKKDKGWTMEPEMEFLLDESLVDSAASDFADVNANKIVEENAADMGKYGLDKPTASVKVGFSDGTFKEVEAGSLTPTDDGAYVRVKGENKVYVVGLYYQTKFNYTRGYFAVKDILPIEATSVSAITFEKNGEVQFALDILSENKVNITAPIKDVAEPAEVSQISSAVVQLKIKDVVDETPDLAKYGLDKPAFSIQYGDGRSSKTILFGKQLEKGVTAYARYPDGKSVFTVDISGLNFLDKKFSSLVNSFVFLPNISEVNKVELKIDGKTIVSDITTDKEDSDKDTFKVDGKDANIEDANGKSLFRNFYSAMIGITMYKYEPGLNPSGTPEVTIKYYMKPDSKPVTIEYISKDENYYYAMKDGAYTNRIVLKTVLDEPDGIRATYKALTEAIDKGTADKGTDKK</sequence>
<keyword evidence="4" id="KW-1185">Reference proteome</keyword>
<keyword evidence="1" id="KW-1133">Transmembrane helix</keyword>
<dbReference type="AlphaFoldDB" id="A0A1V4SLQ1"/>
<gene>
    <name evidence="3" type="ORF">CLHUN_13520</name>
</gene>